<sequence>MALKKVRGNIERMFDKNLTDLVRGIRNSKENEAKYIAQCMEEIKQELRQENIAVKATAVAKLTYLQMLGYDISWAGFNIIEVMSSSKFTYKRIGYLASSQSFHTDTDLLMLTTNMIRKDLNSQNQYDAGVALSALACFISPDLARDLANDIMTLLSSTKPYLRKKAVLMMYKVFLRFPEALRPAFPRLKDKLEDMDCGVQSAAVNVVCELARKNPKNYLSLAPVFFKLMTSSTNNWMLIKIIKLFGALTPLEPRLGKKLIEPLTNLIHRIRTDNRFTKNNSVLSNSPVNGQNKLRDISHFWRCTSAMSLLYECINTVIAVLISISSGMPNHSASIQLCVQKLRILIEDSDQNLKYLGLLAMSKILKTHPKSVQAHKDLIMICLDDKDESIRLRALDLLYGMVSKKNLMEIVKKLMVHMDKAEGTVYRDELLVKIIDICSQDNYHFITSFEWYVSVLVELARVEGMKHGPLLAHQMLDVAVRVKAIRPFAVGQMSLLLNNAHMFMQPSGGSNMANVLYAAAWICGEYANELEKPEETLFSMLTGKVHSLPGHIQAAYVQNIMKVLSIILSKGDIQQSIKVCKRVSDKLAQYVSSGDLEVQERASAALQLISYIHKELENGDADDICTQVAYLFNGELNPVAPKAQRKVQVPEGLDLDQWINEPLQSSSESEDENQSDDHSNFFNLGGFDKKEEEENISSTVEQVEENRKARLYEQENNPNYLKLNSSIDQTCDIPITSIDLPTSLNVSGFVSSDKYIKAKKEKKDKKKSKKKKKGNNHFEEEEEEEIAIEMVVNRDIGEMPDGAEDSDGAIDVQKDINDPHTALDIDLDVPEIERPPPVEEKKHKKKKKEKEKKKKSEKSKKLKKLDKSDQQLIEIKQGYEEALGICTPSKEIVQAEDLSFGKLAMDKYILLEYKIDPKNELSNSATVFFRLTNVGNNCLIKNIEIDVTNSTAIQFLDEKNEPLSWYKLNNNIQCGSLTEFDLSLRVENISIPNTLRGTLTYMAQNFQDDNFHQDKLDWRLSLAVSDMFLKAAPSVPLVELLCNGQLVYKSSIILSGTNFNQVINWFSTKLHLVLVERVGETASLYGSNASSEQLCLLVKSNLNNVSVEAKCTSQTLVNNLMNEIKSTYNL</sequence>
<evidence type="ECO:0000256" key="7">
    <source>
        <dbReference type="SAM" id="MobiDB-lite"/>
    </source>
</evidence>
<dbReference type="FunFam" id="1.25.10.10:FF:000808">
    <property type="entry name" value="Adaptor related protein complex 3 subunit delta 1"/>
    <property type="match status" value="1"/>
</dbReference>
<evidence type="ECO:0000259" key="8">
    <source>
        <dbReference type="SMART" id="SM01354"/>
    </source>
</evidence>
<dbReference type="SUPFAM" id="SSF48371">
    <property type="entry name" value="ARM repeat"/>
    <property type="match status" value="1"/>
</dbReference>
<comment type="similarity">
    <text evidence="2">Belongs to the adaptor complexes large subunit family.</text>
</comment>
<dbReference type="PANTHER" id="PTHR22781:SF12">
    <property type="entry name" value="AP-3 COMPLEX SUBUNIT DELTA-1"/>
    <property type="match status" value="1"/>
</dbReference>
<comment type="subcellular location">
    <subcellularLocation>
        <location evidence="1">Endomembrane system</location>
    </subcellularLocation>
</comment>
<dbReference type="GO" id="GO:0016182">
    <property type="term" value="P:synaptic vesicle budding from endosome"/>
    <property type="evidence" value="ECO:0007669"/>
    <property type="project" value="TreeGrafter"/>
</dbReference>
<comment type="caution">
    <text evidence="9">The sequence shown here is derived from an EMBL/GenBank/DDBJ whole genome shotgun (WGS) entry which is preliminary data.</text>
</comment>
<dbReference type="GO" id="GO:0098830">
    <property type="term" value="C:presynaptic endosome"/>
    <property type="evidence" value="ECO:0007669"/>
    <property type="project" value="TreeGrafter"/>
</dbReference>
<protein>
    <recommendedName>
        <fullName evidence="8">AP-3 complex subunit delta domain-containing protein</fullName>
    </recommendedName>
</protein>
<evidence type="ECO:0000256" key="2">
    <source>
        <dbReference type="ARBA" id="ARBA00006613"/>
    </source>
</evidence>
<dbReference type="InterPro" id="IPR058898">
    <property type="entry name" value="Mu_AP3"/>
</dbReference>
<keyword evidence="3" id="KW-0813">Transport</keyword>
<keyword evidence="10" id="KW-1185">Reference proteome</keyword>
<dbReference type="Pfam" id="PF01602">
    <property type="entry name" value="Adaptin_N"/>
    <property type="match status" value="1"/>
</dbReference>
<dbReference type="GO" id="GO:0098943">
    <property type="term" value="P:neurotransmitter receptor transport, postsynaptic endosome to lysosome"/>
    <property type="evidence" value="ECO:0007669"/>
    <property type="project" value="TreeGrafter"/>
</dbReference>
<dbReference type="GO" id="GO:0030123">
    <property type="term" value="C:AP-3 adaptor complex"/>
    <property type="evidence" value="ECO:0007669"/>
    <property type="project" value="InterPro"/>
</dbReference>
<evidence type="ECO:0000256" key="1">
    <source>
        <dbReference type="ARBA" id="ARBA00004308"/>
    </source>
</evidence>
<keyword evidence="5" id="KW-0653">Protein transport</keyword>
<feature type="compositionally biased region" description="Basic residues" evidence="7">
    <location>
        <begin position="842"/>
        <end position="864"/>
    </location>
</feature>
<evidence type="ECO:0000256" key="4">
    <source>
        <dbReference type="ARBA" id="ARBA00022737"/>
    </source>
</evidence>
<dbReference type="SMART" id="SM01354">
    <property type="entry name" value="BLVR"/>
    <property type="match status" value="1"/>
</dbReference>
<dbReference type="InterPro" id="IPR016024">
    <property type="entry name" value="ARM-type_fold"/>
</dbReference>
<dbReference type="PANTHER" id="PTHR22781">
    <property type="entry name" value="DELTA ADAPTIN-RELATED"/>
    <property type="match status" value="1"/>
</dbReference>
<dbReference type="GO" id="GO:0048499">
    <property type="term" value="P:synaptic vesicle membrane organization"/>
    <property type="evidence" value="ECO:0007669"/>
    <property type="project" value="TreeGrafter"/>
</dbReference>
<keyword evidence="6" id="KW-0472">Membrane</keyword>
<dbReference type="GO" id="GO:0006896">
    <property type="term" value="P:Golgi to vacuole transport"/>
    <property type="evidence" value="ECO:0007669"/>
    <property type="project" value="TreeGrafter"/>
</dbReference>
<dbReference type="EMBL" id="VYZN01000018">
    <property type="protein sequence ID" value="KAE9537393.1"/>
    <property type="molecule type" value="Genomic_DNA"/>
</dbReference>
<keyword evidence="4" id="KW-0677">Repeat</keyword>
<dbReference type="Gene3D" id="1.25.10.10">
    <property type="entry name" value="Leucine-rich Repeat Variant"/>
    <property type="match status" value="1"/>
</dbReference>
<dbReference type="InterPro" id="IPR010474">
    <property type="entry name" value="AP3D_dom_metazoa"/>
</dbReference>
<reference evidence="9 10" key="1">
    <citation type="submission" date="2019-08" db="EMBL/GenBank/DDBJ databases">
        <title>The genome of the soybean aphid Biotype 1, its phylome, world population structure and adaptation to the North American continent.</title>
        <authorList>
            <person name="Giordano R."/>
            <person name="Donthu R.K."/>
            <person name="Hernandez A.G."/>
            <person name="Wright C.L."/>
            <person name="Zimin A.V."/>
        </authorList>
    </citation>
    <scope>NUCLEOTIDE SEQUENCE [LARGE SCALE GENOMIC DNA]</scope>
    <source>
        <tissue evidence="9">Whole aphids</tissue>
    </source>
</reference>
<feature type="domain" description="AP-3 complex subunit delta" evidence="8">
    <location>
        <begin position="698"/>
        <end position="828"/>
    </location>
</feature>
<organism evidence="9 10">
    <name type="scientific">Aphis glycines</name>
    <name type="common">Soybean aphid</name>
    <dbReference type="NCBI Taxonomy" id="307491"/>
    <lineage>
        <taxon>Eukaryota</taxon>
        <taxon>Metazoa</taxon>
        <taxon>Ecdysozoa</taxon>
        <taxon>Arthropoda</taxon>
        <taxon>Hexapoda</taxon>
        <taxon>Insecta</taxon>
        <taxon>Pterygota</taxon>
        <taxon>Neoptera</taxon>
        <taxon>Paraneoptera</taxon>
        <taxon>Hemiptera</taxon>
        <taxon>Sternorrhyncha</taxon>
        <taxon>Aphidomorpha</taxon>
        <taxon>Aphidoidea</taxon>
        <taxon>Aphididae</taxon>
        <taxon>Aphidini</taxon>
        <taxon>Aphis</taxon>
        <taxon>Aphis</taxon>
    </lineage>
</organism>
<dbReference type="OrthoDB" id="10264595at2759"/>
<gene>
    <name evidence="9" type="ORF">AGLY_006416</name>
</gene>
<feature type="region of interest" description="Disordered" evidence="7">
    <location>
        <begin position="820"/>
        <end position="864"/>
    </location>
</feature>
<dbReference type="InterPro" id="IPR011989">
    <property type="entry name" value="ARM-like"/>
</dbReference>
<dbReference type="GO" id="GO:0010008">
    <property type="term" value="C:endosome membrane"/>
    <property type="evidence" value="ECO:0007669"/>
    <property type="project" value="TreeGrafter"/>
</dbReference>
<proteinExistence type="inferred from homology"/>
<dbReference type="GO" id="GO:0006623">
    <property type="term" value="P:protein targeting to vacuole"/>
    <property type="evidence" value="ECO:0007669"/>
    <property type="project" value="TreeGrafter"/>
</dbReference>
<feature type="compositionally biased region" description="Basic and acidic residues" evidence="7">
    <location>
        <begin position="831"/>
        <end position="841"/>
    </location>
</feature>
<dbReference type="GO" id="GO:0048490">
    <property type="term" value="P:anterograde synaptic vesicle transport"/>
    <property type="evidence" value="ECO:0007669"/>
    <property type="project" value="TreeGrafter"/>
</dbReference>
<evidence type="ECO:0000256" key="3">
    <source>
        <dbReference type="ARBA" id="ARBA00022448"/>
    </source>
</evidence>
<accession>A0A6G0TR67</accession>
<dbReference type="Pfam" id="PF26171">
    <property type="entry name" value="Mu_AP3"/>
    <property type="match status" value="1"/>
</dbReference>
<feature type="region of interest" description="Disordered" evidence="7">
    <location>
        <begin position="664"/>
        <end position="704"/>
    </location>
</feature>
<dbReference type="GO" id="GO:1904115">
    <property type="term" value="C:axon cytoplasm"/>
    <property type="evidence" value="ECO:0007669"/>
    <property type="project" value="GOC"/>
</dbReference>
<evidence type="ECO:0000313" key="10">
    <source>
        <dbReference type="Proteomes" id="UP000475862"/>
    </source>
</evidence>
<feature type="compositionally biased region" description="Basic residues" evidence="7">
    <location>
        <begin position="760"/>
        <end position="775"/>
    </location>
</feature>
<dbReference type="AlphaFoldDB" id="A0A6G0TR67"/>
<feature type="region of interest" description="Disordered" evidence="7">
    <location>
        <begin position="760"/>
        <end position="786"/>
    </location>
</feature>
<dbReference type="Pfam" id="PF06375">
    <property type="entry name" value="AP3D1"/>
    <property type="match status" value="1"/>
</dbReference>
<evidence type="ECO:0000256" key="6">
    <source>
        <dbReference type="ARBA" id="ARBA00023136"/>
    </source>
</evidence>
<evidence type="ECO:0000256" key="5">
    <source>
        <dbReference type="ARBA" id="ARBA00022927"/>
    </source>
</evidence>
<evidence type="ECO:0000313" key="9">
    <source>
        <dbReference type="EMBL" id="KAE9537393.1"/>
    </source>
</evidence>
<dbReference type="InterPro" id="IPR002553">
    <property type="entry name" value="Clathrin/coatomer_adapt-like_N"/>
</dbReference>
<dbReference type="InterPro" id="IPR017105">
    <property type="entry name" value="AP3_complex_dsu"/>
</dbReference>
<name>A0A6G0TR67_APHGL</name>
<dbReference type="GO" id="GO:0043195">
    <property type="term" value="C:terminal bouton"/>
    <property type="evidence" value="ECO:0007669"/>
    <property type="project" value="TreeGrafter"/>
</dbReference>
<dbReference type="Proteomes" id="UP000475862">
    <property type="component" value="Unassembled WGS sequence"/>
</dbReference>